<sequence length="268" mass="28836">MLFDTVVQLLQDTLCLDHGSLAGYFQLTALESMAADESVSVRRAALGSLALLLRTCPLRQVCELWARGVLPLVMDREASVVERALDELRAAVLDDVAARAEGGAEEQPASLPPVLSHMDSEAMEYLQRGLRLIALRDGGKPPLRLIKALTSIVRDCLRRRPVTQWPLPVWSMLEESSRTLGASTSSTSSSSWIRGPGAARPGGAPGGAAVWQAPAGCPASPARWVWPSGWRASSSRPSARRPQKERQLELMESLCAALSSLSAPPPII</sequence>
<evidence type="ECO:0000313" key="2">
    <source>
        <dbReference type="EMBL" id="CAK0809483.1"/>
    </source>
</evidence>
<gene>
    <name evidence="2" type="ORF">PCOR1329_LOCUS14728</name>
</gene>
<feature type="region of interest" description="Disordered" evidence="1">
    <location>
        <begin position="180"/>
        <end position="208"/>
    </location>
</feature>
<feature type="non-terminal residue" evidence="2">
    <location>
        <position position="268"/>
    </location>
</feature>
<dbReference type="Proteomes" id="UP001189429">
    <property type="component" value="Unassembled WGS sequence"/>
</dbReference>
<protein>
    <recommendedName>
        <fullName evidence="4">HEAT repeat-containing protein 1</fullName>
    </recommendedName>
</protein>
<proteinExistence type="predicted"/>
<evidence type="ECO:0000313" key="3">
    <source>
        <dbReference type="Proteomes" id="UP001189429"/>
    </source>
</evidence>
<keyword evidence="3" id="KW-1185">Reference proteome</keyword>
<evidence type="ECO:0000256" key="1">
    <source>
        <dbReference type="SAM" id="MobiDB-lite"/>
    </source>
</evidence>
<comment type="caution">
    <text evidence="2">The sequence shown here is derived from an EMBL/GenBank/DDBJ whole genome shotgun (WGS) entry which is preliminary data.</text>
</comment>
<organism evidence="2 3">
    <name type="scientific">Prorocentrum cordatum</name>
    <dbReference type="NCBI Taxonomy" id="2364126"/>
    <lineage>
        <taxon>Eukaryota</taxon>
        <taxon>Sar</taxon>
        <taxon>Alveolata</taxon>
        <taxon>Dinophyceae</taxon>
        <taxon>Prorocentrales</taxon>
        <taxon>Prorocentraceae</taxon>
        <taxon>Prorocentrum</taxon>
    </lineage>
</organism>
<evidence type="ECO:0008006" key="4">
    <source>
        <dbReference type="Google" id="ProtNLM"/>
    </source>
</evidence>
<name>A0ABN9QTA5_9DINO</name>
<reference evidence="2" key="1">
    <citation type="submission" date="2023-10" db="EMBL/GenBank/DDBJ databases">
        <authorList>
            <person name="Chen Y."/>
            <person name="Shah S."/>
            <person name="Dougan E. K."/>
            <person name="Thang M."/>
            <person name="Chan C."/>
        </authorList>
    </citation>
    <scope>NUCLEOTIDE SEQUENCE [LARGE SCALE GENOMIC DNA]</scope>
</reference>
<dbReference type="EMBL" id="CAUYUJ010004424">
    <property type="protein sequence ID" value="CAK0809483.1"/>
    <property type="molecule type" value="Genomic_DNA"/>
</dbReference>
<accession>A0ABN9QTA5</accession>